<dbReference type="Gene3D" id="3.40.50.1970">
    <property type="match status" value="1"/>
</dbReference>
<dbReference type="GO" id="GO:0034023">
    <property type="term" value="F:5-(carboxyamino)imidazole ribonucleotide mutase activity"/>
    <property type="evidence" value="ECO:0007669"/>
    <property type="project" value="UniProtKB-EC"/>
</dbReference>
<evidence type="ECO:0000313" key="3">
    <source>
        <dbReference type="EMBL" id="CEG11278.1"/>
    </source>
</evidence>
<gene>
    <name evidence="4" type="primary">purE</name>
    <name evidence="3" type="ORF">MSIBF_A1360008</name>
    <name evidence="4" type="ORF">MSIBF_A1640004</name>
</gene>
<accession>A0A098E852</accession>
<dbReference type="EMBL" id="CCXY01000042">
    <property type="protein sequence ID" value="CEG11278.1"/>
    <property type="molecule type" value="Genomic_DNA"/>
</dbReference>
<dbReference type="InterPro" id="IPR000031">
    <property type="entry name" value="PurE_dom"/>
</dbReference>
<dbReference type="EMBL" id="CCXY01000073">
    <property type="protein sequence ID" value="CEG11699.1"/>
    <property type="molecule type" value="Genomic_DNA"/>
</dbReference>
<dbReference type="AlphaFoldDB" id="A0A098E852"/>
<dbReference type="SMART" id="SM01001">
    <property type="entry name" value="AIRC"/>
    <property type="match status" value="1"/>
</dbReference>
<name>A0A098E852_9ZZZZ</name>
<dbReference type="Pfam" id="PF00731">
    <property type="entry name" value="AIRC"/>
    <property type="match status" value="1"/>
</dbReference>
<dbReference type="GO" id="GO:0006189">
    <property type="term" value="P:'de novo' IMP biosynthetic process"/>
    <property type="evidence" value="ECO:0007669"/>
    <property type="project" value="InterPro"/>
</dbReference>
<sequence>MVAGSNPVKPAFLKRMLKMDVLIIAGSKSDEEIVKKAEKILNENKILYGVEYCSFHREPERLIKIVKDSSVKIFIAIAGLSAALPGAVAAFTDKVVIGVPVSAKLNGLDALLSIVQMPKGVPVACVGIDNAENAAYLAIRILNLK</sequence>
<feature type="domain" description="PurE" evidence="2">
    <location>
        <begin position="19"/>
        <end position="144"/>
    </location>
</feature>
<dbReference type="SUPFAM" id="SSF52255">
    <property type="entry name" value="N5-CAIR mutase (phosphoribosylaminoimidazole carboxylase, PurE)"/>
    <property type="match status" value="1"/>
</dbReference>
<proteinExistence type="predicted"/>
<dbReference type="PIRSF" id="PIRSF001338">
    <property type="entry name" value="AIR_carboxylase"/>
    <property type="match status" value="1"/>
</dbReference>
<dbReference type="PANTHER" id="PTHR23046">
    <property type="entry name" value="PHOSPHORIBOSYLAMINOIMIDAZOLE CARBOXYLASE CATALYTIC SUBUNIT"/>
    <property type="match status" value="1"/>
</dbReference>
<protein>
    <submittedName>
        <fullName evidence="4">Phosphoribosylaminoimidazole carboxylase, PurE protein</fullName>
        <ecNumber evidence="4">5.4.99.18</ecNumber>
    </submittedName>
</protein>
<dbReference type="EC" id="5.4.99.18" evidence="4"/>
<dbReference type="InterPro" id="IPR024694">
    <property type="entry name" value="PurE_prokaryotes"/>
</dbReference>
<evidence type="ECO:0000259" key="2">
    <source>
        <dbReference type="SMART" id="SM01001"/>
    </source>
</evidence>
<keyword evidence="4" id="KW-0413">Isomerase</keyword>
<dbReference type="PANTHER" id="PTHR23046:SF2">
    <property type="entry name" value="PHOSPHORIBOSYLAMINOIMIDAZOLE CARBOXYLASE"/>
    <property type="match status" value="1"/>
</dbReference>
<keyword evidence="1" id="KW-0658">Purine biosynthesis</keyword>
<organism evidence="4">
    <name type="scientific">groundwater metagenome</name>
    <dbReference type="NCBI Taxonomy" id="717931"/>
    <lineage>
        <taxon>unclassified sequences</taxon>
        <taxon>metagenomes</taxon>
        <taxon>ecological metagenomes</taxon>
    </lineage>
</organism>
<evidence type="ECO:0000256" key="1">
    <source>
        <dbReference type="ARBA" id="ARBA00022755"/>
    </source>
</evidence>
<reference evidence="4" key="1">
    <citation type="submission" date="2014-09" db="EMBL/GenBank/DDBJ databases">
        <authorList>
            <person name="Probst J Alexander"/>
        </authorList>
    </citation>
    <scope>NUCLEOTIDE SEQUENCE</scope>
</reference>
<evidence type="ECO:0000313" key="4">
    <source>
        <dbReference type="EMBL" id="CEG11699.1"/>
    </source>
</evidence>